<evidence type="ECO:0000256" key="2">
    <source>
        <dbReference type="SAM" id="SignalP"/>
    </source>
</evidence>
<reference evidence="3" key="1">
    <citation type="journal article" date="2019" name="Environ. Microbiol.">
        <title>Fungal ecological strategies reflected in gene transcription - a case study of two litter decomposers.</title>
        <authorList>
            <person name="Barbi F."/>
            <person name="Kohler A."/>
            <person name="Barry K."/>
            <person name="Baskaran P."/>
            <person name="Daum C."/>
            <person name="Fauchery L."/>
            <person name="Ihrmark K."/>
            <person name="Kuo A."/>
            <person name="LaButti K."/>
            <person name="Lipzen A."/>
            <person name="Morin E."/>
            <person name="Grigoriev I.V."/>
            <person name="Henrissat B."/>
            <person name="Lindahl B."/>
            <person name="Martin F."/>
        </authorList>
    </citation>
    <scope>NUCLEOTIDE SEQUENCE</scope>
    <source>
        <strain evidence="3">JB14</strain>
    </source>
</reference>
<sequence>MLAFAPILSLLFLLASQVSAFNFNVTFGTENLPPTQVLPPLTGTIQNCASTTSNCSAVNATLTNCGLNATCLCDPSLVKSLLGCEECMYTALITANKPLPDLRAGSTPMLQAYQAACGAFNFTVTTAQVALTLPANWDGPFGQGLNLAGTVVSVGAAFILGMGSLFLLSNLE</sequence>
<proteinExistence type="predicted"/>
<evidence type="ECO:0008006" key="5">
    <source>
        <dbReference type="Google" id="ProtNLM"/>
    </source>
</evidence>
<dbReference type="EMBL" id="ML769560">
    <property type="protein sequence ID" value="KAE9393976.1"/>
    <property type="molecule type" value="Genomic_DNA"/>
</dbReference>
<keyword evidence="1" id="KW-0812">Transmembrane</keyword>
<dbReference type="Proteomes" id="UP000799118">
    <property type="component" value="Unassembled WGS sequence"/>
</dbReference>
<evidence type="ECO:0000256" key="1">
    <source>
        <dbReference type="SAM" id="Phobius"/>
    </source>
</evidence>
<feature type="chain" id="PRO_5025584571" description="Extracellular membrane protein CFEM domain-containing protein" evidence="2">
    <location>
        <begin position="21"/>
        <end position="172"/>
    </location>
</feature>
<accession>A0A6A4H855</accession>
<keyword evidence="1" id="KW-1133">Transmembrane helix</keyword>
<protein>
    <recommendedName>
        <fullName evidence="5">Extracellular membrane protein CFEM domain-containing protein</fullName>
    </recommendedName>
</protein>
<dbReference type="OrthoDB" id="2953532at2759"/>
<evidence type="ECO:0000313" key="3">
    <source>
        <dbReference type="EMBL" id="KAE9393976.1"/>
    </source>
</evidence>
<keyword evidence="4" id="KW-1185">Reference proteome</keyword>
<gene>
    <name evidence="3" type="ORF">BT96DRAFT_943543</name>
</gene>
<keyword evidence="1" id="KW-0472">Membrane</keyword>
<dbReference type="AlphaFoldDB" id="A0A6A4H855"/>
<feature type="signal peptide" evidence="2">
    <location>
        <begin position="1"/>
        <end position="20"/>
    </location>
</feature>
<organism evidence="3 4">
    <name type="scientific">Gymnopus androsaceus JB14</name>
    <dbReference type="NCBI Taxonomy" id="1447944"/>
    <lineage>
        <taxon>Eukaryota</taxon>
        <taxon>Fungi</taxon>
        <taxon>Dikarya</taxon>
        <taxon>Basidiomycota</taxon>
        <taxon>Agaricomycotina</taxon>
        <taxon>Agaricomycetes</taxon>
        <taxon>Agaricomycetidae</taxon>
        <taxon>Agaricales</taxon>
        <taxon>Marasmiineae</taxon>
        <taxon>Omphalotaceae</taxon>
        <taxon>Gymnopus</taxon>
    </lineage>
</organism>
<evidence type="ECO:0000313" key="4">
    <source>
        <dbReference type="Proteomes" id="UP000799118"/>
    </source>
</evidence>
<keyword evidence="2" id="KW-0732">Signal</keyword>
<name>A0A6A4H855_9AGAR</name>
<feature type="transmembrane region" description="Helical" evidence="1">
    <location>
        <begin position="147"/>
        <end position="168"/>
    </location>
</feature>